<comment type="caution">
    <text evidence="5">The sequence shown here is derived from an EMBL/GenBank/DDBJ whole genome shotgun (WGS) entry which is preliminary data.</text>
</comment>
<gene>
    <name evidence="5" type="ORF">CEUSTIGMA_g5662.t1</name>
</gene>
<name>A0A250X630_9CHLO</name>
<feature type="domain" description="VASt" evidence="4">
    <location>
        <begin position="13"/>
        <end position="117"/>
    </location>
</feature>
<dbReference type="GO" id="GO:0016020">
    <property type="term" value="C:membrane"/>
    <property type="evidence" value="ECO:0007669"/>
    <property type="project" value="UniProtKB-SubCell"/>
</dbReference>
<reference evidence="5 6" key="1">
    <citation type="submission" date="2017-08" db="EMBL/GenBank/DDBJ databases">
        <title>Acidophilic green algal genome provides insights into adaptation to an acidic environment.</title>
        <authorList>
            <person name="Hirooka S."/>
            <person name="Hirose Y."/>
            <person name="Kanesaki Y."/>
            <person name="Higuchi S."/>
            <person name="Fujiwara T."/>
            <person name="Onuma R."/>
            <person name="Era A."/>
            <person name="Ohbayashi R."/>
            <person name="Uzuka A."/>
            <person name="Nozaki H."/>
            <person name="Yoshikawa H."/>
            <person name="Miyagishima S.Y."/>
        </authorList>
    </citation>
    <scope>NUCLEOTIDE SEQUENCE [LARGE SCALE GENOMIC DNA]</scope>
    <source>
        <strain evidence="5 6">NIES-2499</strain>
    </source>
</reference>
<keyword evidence="3" id="KW-0812">Transmembrane</keyword>
<accession>A0A250X630</accession>
<organism evidence="5 6">
    <name type="scientific">Chlamydomonas eustigma</name>
    <dbReference type="NCBI Taxonomy" id="1157962"/>
    <lineage>
        <taxon>Eukaryota</taxon>
        <taxon>Viridiplantae</taxon>
        <taxon>Chlorophyta</taxon>
        <taxon>core chlorophytes</taxon>
        <taxon>Chlorophyceae</taxon>
        <taxon>CS clade</taxon>
        <taxon>Chlamydomonadales</taxon>
        <taxon>Chlamydomonadaceae</taxon>
        <taxon>Chlamydomonas</taxon>
    </lineage>
</organism>
<dbReference type="Pfam" id="PF16016">
    <property type="entry name" value="VASt"/>
    <property type="match status" value="1"/>
</dbReference>
<evidence type="ECO:0000256" key="1">
    <source>
        <dbReference type="ARBA" id="ARBA00004370"/>
    </source>
</evidence>
<dbReference type="Proteomes" id="UP000232323">
    <property type="component" value="Unassembled WGS sequence"/>
</dbReference>
<evidence type="ECO:0000259" key="4">
    <source>
        <dbReference type="Pfam" id="PF16016"/>
    </source>
</evidence>
<evidence type="ECO:0000313" key="5">
    <source>
        <dbReference type="EMBL" id="GAX78220.1"/>
    </source>
</evidence>
<comment type="subcellular location">
    <subcellularLocation>
        <location evidence="1">Membrane</location>
    </subcellularLocation>
</comment>
<feature type="transmembrane region" description="Helical" evidence="3">
    <location>
        <begin position="421"/>
        <end position="440"/>
    </location>
</feature>
<protein>
    <recommendedName>
        <fullName evidence="4">VASt domain-containing protein</fullName>
    </recommendedName>
</protein>
<evidence type="ECO:0000256" key="2">
    <source>
        <dbReference type="ARBA" id="ARBA00023136"/>
    </source>
</evidence>
<dbReference type="EMBL" id="BEGY01000030">
    <property type="protein sequence ID" value="GAX78220.1"/>
    <property type="molecule type" value="Genomic_DNA"/>
</dbReference>
<sequence>MVKKIDLQTVIHGCTAQQFFDVVYGSADPMTKYHLVVNKDPAAEVSPWDQGTRSVNFQMPLNIPDFLKKAFGVESVKVQEKQSVVWHSGENFTVTSETVVLNVPGASRFTTTLYLTVLEQNKVSVLAAASAAAAAAAAAVMAGTTDSSDSKTCNNQQMMEEAQALGVAAGSGVEIVFTVRCGAGLPWPMSSSVENIMAEKAQISMAGFLDFCCQLIDQSNPPSGVPPASVAGPASPSAFTRRLSTLTSMRRWPAAIASTSAYDQDNDLEAPLLFSRASSDFQDANEAFVSPGSMSGTATPNRLQAGSMAAADFQAVLDGGTGAPPGSSDAFRSALQSQLQSAASLKPGSRSSEVHQVICVLNSLTQAVQGLDANVTSLIKRLDAAVPSSSQQSPELRNDPGRYRSTAMATAPQGRSTLSRYVLTVVVLVFVLFIFLGLYFHFWHQTGLRPEPPSDLGTLVTDEEAVREALADRAAFVSGW</sequence>
<keyword evidence="6" id="KW-1185">Reference proteome</keyword>
<dbReference type="OrthoDB" id="547532at2759"/>
<dbReference type="AlphaFoldDB" id="A0A250X630"/>
<dbReference type="InterPro" id="IPR031968">
    <property type="entry name" value="VASt"/>
</dbReference>
<evidence type="ECO:0000313" key="6">
    <source>
        <dbReference type="Proteomes" id="UP000232323"/>
    </source>
</evidence>
<keyword evidence="3" id="KW-1133">Transmembrane helix</keyword>
<keyword evidence="2 3" id="KW-0472">Membrane</keyword>
<evidence type="ECO:0000256" key="3">
    <source>
        <dbReference type="SAM" id="Phobius"/>
    </source>
</evidence>
<proteinExistence type="predicted"/>